<feature type="transmembrane region" description="Helical" evidence="1">
    <location>
        <begin position="35"/>
        <end position="58"/>
    </location>
</feature>
<gene>
    <name evidence="3" type="primary">ykrP</name>
    <name evidence="3" type="ORF">Aargi30884_26950</name>
</gene>
<keyword evidence="3" id="KW-0808">Transferase</keyword>
<accession>A0A6N4TP32</accession>
<feature type="transmembrane region" description="Helical" evidence="1">
    <location>
        <begin position="97"/>
        <end position="116"/>
    </location>
</feature>
<dbReference type="Pfam" id="PF01757">
    <property type="entry name" value="Acyl_transf_3"/>
    <property type="match status" value="1"/>
</dbReference>
<feature type="transmembrane region" description="Helical" evidence="1">
    <location>
        <begin position="12"/>
        <end position="29"/>
    </location>
</feature>
<dbReference type="Proteomes" id="UP000464754">
    <property type="component" value="Chromosome"/>
</dbReference>
<dbReference type="RefSeq" id="WP_118277663.1">
    <property type="nucleotide sequence ID" value="NZ_AP019695.1"/>
</dbReference>
<organism evidence="3 4">
    <name type="scientific">Amedibacterium intestinale</name>
    <dbReference type="NCBI Taxonomy" id="2583452"/>
    <lineage>
        <taxon>Bacteria</taxon>
        <taxon>Bacillati</taxon>
        <taxon>Bacillota</taxon>
        <taxon>Erysipelotrichia</taxon>
        <taxon>Erysipelotrichales</taxon>
        <taxon>Erysipelotrichaceae</taxon>
        <taxon>Amedibacterium</taxon>
    </lineage>
</organism>
<dbReference type="AlphaFoldDB" id="A0A6N4TP32"/>
<keyword evidence="1" id="KW-1133">Transmembrane helix</keyword>
<feature type="domain" description="Acyltransferase 3" evidence="2">
    <location>
        <begin position="5"/>
        <end position="298"/>
    </location>
</feature>
<dbReference type="InterPro" id="IPR002656">
    <property type="entry name" value="Acyl_transf_3_dom"/>
</dbReference>
<dbReference type="InterPro" id="IPR052734">
    <property type="entry name" value="Nod_factor_acetyltransferase"/>
</dbReference>
<protein>
    <submittedName>
        <fullName evidence="3">Putative membrane-bound acyltransferase YkrP</fullName>
    </submittedName>
</protein>
<dbReference type="KEGG" id="aarg:Aargi30884_26950"/>
<feature type="transmembrane region" description="Helical" evidence="1">
    <location>
        <begin position="70"/>
        <end position="91"/>
    </location>
</feature>
<evidence type="ECO:0000313" key="3">
    <source>
        <dbReference type="EMBL" id="BBK23792.1"/>
    </source>
</evidence>
<name>A0A6N4TP32_9FIRM</name>
<evidence type="ECO:0000256" key="1">
    <source>
        <dbReference type="SAM" id="Phobius"/>
    </source>
</evidence>
<keyword evidence="4" id="KW-1185">Reference proteome</keyword>
<feature type="transmembrane region" description="Helical" evidence="1">
    <location>
        <begin position="258"/>
        <end position="278"/>
    </location>
</feature>
<dbReference type="EMBL" id="AP019695">
    <property type="protein sequence ID" value="BBK23792.1"/>
    <property type="molecule type" value="Genomic_DNA"/>
</dbReference>
<feature type="transmembrane region" description="Helical" evidence="1">
    <location>
        <begin position="146"/>
        <end position="165"/>
    </location>
</feature>
<dbReference type="PANTHER" id="PTHR37312">
    <property type="entry name" value="MEMBRANE-BOUND ACYLTRANSFERASE YKRP-RELATED"/>
    <property type="match status" value="1"/>
</dbReference>
<feature type="transmembrane region" description="Helical" evidence="1">
    <location>
        <begin position="284"/>
        <end position="307"/>
    </location>
</feature>
<dbReference type="GO" id="GO:0016747">
    <property type="term" value="F:acyltransferase activity, transferring groups other than amino-acyl groups"/>
    <property type="evidence" value="ECO:0007669"/>
    <property type="project" value="InterPro"/>
</dbReference>
<feature type="transmembrane region" description="Helical" evidence="1">
    <location>
        <begin position="123"/>
        <end position="140"/>
    </location>
</feature>
<feature type="transmembrane region" description="Helical" evidence="1">
    <location>
        <begin position="215"/>
        <end position="237"/>
    </location>
</feature>
<reference evidence="4" key="1">
    <citation type="submission" date="2019-05" db="EMBL/GenBank/DDBJ databases">
        <title>Complete genome sequencing of Absiella argi strain JCM 30884.</title>
        <authorList>
            <person name="Sakamoto M."/>
            <person name="Murakami T."/>
            <person name="Mori H."/>
        </authorList>
    </citation>
    <scope>NUCLEOTIDE SEQUENCE [LARGE SCALE GENOMIC DNA]</scope>
    <source>
        <strain evidence="4">JCM 30884</strain>
    </source>
</reference>
<sequence>MKERNYYLDNCKVFLIILVVMTHFTGPFQRVSQNFLSFAVFTNAFYMAAFVLISGYFSKRYDFIKSIKTLLIPYLIMQAVCIFVDIFITHSSNSLSFIYPKFTLWYLLCLFGWRVLTNYIGKTSWLIPISILISLGIGYVDGINKAFSLSRFFYFYPFFLSGYFLEDINRILKWKKPIIIVASFLILCTIFFYMHQYGTSSIKGMLEGSAPYSKYGINALYRLFAYGLAYLMTFCFAMIVPRKKWFFSYLGKRTMSIYIFHGVIYQIISKATPLYDYINKRWELIIFMVFLLFLVWVLGTKPFVWLTNKISSFPIERVFFRKVREIG</sequence>
<evidence type="ECO:0000259" key="2">
    <source>
        <dbReference type="Pfam" id="PF01757"/>
    </source>
</evidence>
<dbReference type="PANTHER" id="PTHR37312:SF1">
    <property type="entry name" value="MEMBRANE-BOUND ACYLTRANSFERASE YKRP-RELATED"/>
    <property type="match status" value="1"/>
</dbReference>
<keyword evidence="1" id="KW-0812">Transmembrane</keyword>
<proteinExistence type="predicted"/>
<feature type="transmembrane region" description="Helical" evidence="1">
    <location>
        <begin position="177"/>
        <end position="195"/>
    </location>
</feature>
<keyword evidence="3" id="KW-0012">Acyltransferase</keyword>
<keyword evidence="1" id="KW-0472">Membrane</keyword>
<evidence type="ECO:0000313" key="4">
    <source>
        <dbReference type="Proteomes" id="UP000464754"/>
    </source>
</evidence>